<comment type="caution">
    <text evidence="3">The sequence shown here is derived from an EMBL/GenBank/DDBJ whole genome shotgun (WGS) entry which is preliminary data.</text>
</comment>
<keyword evidence="2" id="KW-0472">Membrane</keyword>
<dbReference type="EMBL" id="CAMXCT030001880">
    <property type="protein sequence ID" value="CAL4781141.1"/>
    <property type="molecule type" value="Genomic_DNA"/>
</dbReference>
<feature type="compositionally biased region" description="Acidic residues" evidence="1">
    <location>
        <begin position="310"/>
        <end position="324"/>
    </location>
</feature>
<feature type="region of interest" description="Disordered" evidence="1">
    <location>
        <begin position="126"/>
        <end position="147"/>
    </location>
</feature>
<reference evidence="4" key="2">
    <citation type="submission" date="2024-04" db="EMBL/GenBank/DDBJ databases">
        <authorList>
            <person name="Chen Y."/>
            <person name="Shah S."/>
            <person name="Dougan E. K."/>
            <person name="Thang M."/>
            <person name="Chan C."/>
        </authorList>
    </citation>
    <scope>NUCLEOTIDE SEQUENCE [LARGE SCALE GENOMIC DNA]</scope>
</reference>
<feature type="transmembrane region" description="Helical" evidence="2">
    <location>
        <begin position="429"/>
        <end position="451"/>
    </location>
</feature>
<evidence type="ECO:0000313" key="5">
    <source>
        <dbReference type="Proteomes" id="UP001152797"/>
    </source>
</evidence>
<feature type="compositionally biased region" description="Basic residues" evidence="1">
    <location>
        <begin position="279"/>
        <end position="290"/>
    </location>
</feature>
<proteinExistence type="predicted"/>
<feature type="compositionally biased region" description="Basic and acidic residues" evidence="1">
    <location>
        <begin position="359"/>
        <end position="370"/>
    </location>
</feature>
<evidence type="ECO:0000256" key="1">
    <source>
        <dbReference type="SAM" id="MobiDB-lite"/>
    </source>
</evidence>
<dbReference type="AlphaFoldDB" id="A0A9P1FY07"/>
<dbReference type="EMBL" id="CAMXCT020001880">
    <property type="protein sequence ID" value="CAL1147204.1"/>
    <property type="molecule type" value="Genomic_DNA"/>
</dbReference>
<dbReference type="Proteomes" id="UP001152797">
    <property type="component" value="Unassembled WGS sequence"/>
</dbReference>
<keyword evidence="2" id="KW-0812">Transmembrane</keyword>
<evidence type="ECO:0000313" key="3">
    <source>
        <dbReference type="EMBL" id="CAI3993829.1"/>
    </source>
</evidence>
<keyword evidence="2" id="KW-1133">Transmembrane helix</keyword>
<sequence length="459" mass="52019">MLCSWKVVSLFLHAAKDDGKKDTSDKVLWHRVDNIDGDDCYGFLTEVIALHLPIVKQSGAVSNGAAAARALINNFEPGLPEIDIVKWIKCLVESRRFKPDKLLTPILDYMSEQDRAAFMNLPKHLQDRPDKEIPPRVMPDEQERQTHTKRFATPGKYKALIPGEGLLPAVDVRLTVLPAPDNARLGDSSSGEDDVAPDKTIMIVQGFYRNPGVKQSRSARFGHKRTEQQALDIVLKWMWARHDEAVARSQLDLPDDLKLDDLLADVDESDKGENDNKNKKNKKEKKQKKTEKKEKNKDGKGKKRKKKDTDEDEEDQDEPDEPDEPPSKRPPKKQPAQSSSLTRGRGHGRGKGRGRFTTARKEADDEKAKADAVVRVQKELAELKGMGKQDSTQREEARQRSMKAKKDTWLQIELVIVCLVALSKTNLYIIYSIFAVIHVTQLSMLTVRIYLQRHFPTPI</sequence>
<reference evidence="3" key="1">
    <citation type="submission" date="2022-10" db="EMBL/GenBank/DDBJ databases">
        <authorList>
            <person name="Chen Y."/>
            <person name="Dougan E. K."/>
            <person name="Chan C."/>
            <person name="Rhodes N."/>
            <person name="Thang M."/>
        </authorList>
    </citation>
    <scope>NUCLEOTIDE SEQUENCE</scope>
</reference>
<keyword evidence="5" id="KW-1185">Reference proteome</keyword>
<protein>
    <submittedName>
        <fullName evidence="3">Uncharacterized protein</fullName>
    </submittedName>
</protein>
<feature type="compositionally biased region" description="Basic and acidic residues" evidence="1">
    <location>
        <begin position="269"/>
        <end position="278"/>
    </location>
</feature>
<evidence type="ECO:0000313" key="4">
    <source>
        <dbReference type="EMBL" id="CAL1147204.1"/>
    </source>
</evidence>
<evidence type="ECO:0000256" key="2">
    <source>
        <dbReference type="SAM" id="Phobius"/>
    </source>
</evidence>
<feature type="compositionally biased region" description="Basic residues" evidence="1">
    <location>
        <begin position="344"/>
        <end position="354"/>
    </location>
</feature>
<organism evidence="3">
    <name type="scientific">Cladocopium goreaui</name>
    <dbReference type="NCBI Taxonomy" id="2562237"/>
    <lineage>
        <taxon>Eukaryota</taxon>
        <taxon>Sar</taxon>
        <taxon>Alveolata</taxon>
        <taxon>Dinophyceae</taxon>
        <taxon>Suessiales</taxon>
        <taxon>Symbiodiniaceae</taxon>
        <taxon>Cladocopium</taxon>
    </lineage>
</organism>
<name>A0A9P1FY07_9DINO</name>
<feature type="compositionally biased region" description="Basic and acidic residues" evidence="1">
    <location>
        <begin position="126"/>
        <end position="146"/>
    </location>
</feature>
<gene>
    <name evidence="3" type="ORF">C1SCF055_LOCUS20537</name>
</gene>
<dbReference type="EMBL" id="CAMXCT010001880">
    <property type="protein sequence ID" value="CAI3993829.1"/>
    <property type="molecule type" value="Genomic_DNA"/>
</dbReference>
<accession>A0A9P1FY07</accession>
<feature type="region of interest" description="Disordered" evidence="1">
    <location>
        <begin position="267"/>
        <end position="370"/>
    </location>
</feature>